<feature type="non-terminal residue" evidence="2">
    <location>
        <position position="122"/>
    </location>
</feature>
<name>A0A7J6UP02_PEROL</name>
<dbReference type="Proteomes" id="UP000553632">
    <property type="component" value="Unassembled WGS sequence"/>
</dbReference>
<protein>
    <submittedName>
        <fullName evidence="2">Uncharacterized protein</fullName>
    </submittedName>
</protein>
<gene>
    <name evidence="1" type="ORF">FOZ62_019576</name>
    <name evidence="2" type="ORF">FOZ63_021523</name>
</gene>
<sequence>AESRPAPAFTGSSNTKCDVAGVLSSGGIEIQAISEGVYTSPAFLQSLRTDGCSSTEVPEATICDAYLILRAVGYQSTTGHRYPVQHPCALYLFPREPAGIVSFGNAHYESRLTYVFTQRHTT</sequence>
<proteinExistence type="predicted"/>
<evidence type="ECO:0000313" key="3">
    <source>
        <dbReference type="Proteomes" id="UP000553632"/>
    </source>
</evidence>
<dbReference type="EMBL" id="JABANO010000772">
    <property type="protein sequence ID" value="KAF4758962.1"/>
    <property type="molecule type" value="Genomic_DNA"/>
</dbReference>
<organism evidence="2 3">
    <name type="scientific">Perkinsus olseni</name>
    <name type="common">Perkinsus atlanticus</name>
    <dbReference type="NCBI Taxonomy" id="32597"/>
    <lineage>
        <taxon>Eukaryota</taxon>
        <taxon>Sar</taxon>
        <taxon>Alveolata</taxon>
        <taxon>Perkinsozoa</taxon>
        <taxon>Perkinsea</taxon>
        <taxon>Perkinsida</taxon>
        <taxon>Perkinsidae</taxon>
        <taxon>Perkinsus</taxon>
    </lineage>
</organism>
<feature type="non-terminal residue" evidence="2">
    <location>
        <position position="1"/>
    </location>
</feature>
<dbReference type="Proteomes" id="UP000574390">
    <property type="component" value="Unassembled WGS sequence"/>
</dbReference>
<accession>A0A7J6UP02</accession>
<comment type="caution">
    <text evidence="2">The sequence shown here is derived from an EMBL/GenBank/DDBJ whole genome shotgun (WGS) entry which is preliminary data.</text>
</comment>
<evidence type="ECO:0000313" key="2">
    <source>
        <dbReference type="EMBL" id="KAF4758962.1"/>
    </source>
</evidence>
<evidence type="ECO:0000313" key="1">
    <source>
        <dbReference type="EMBL" id="KAF4735265.1"/>
    </source>
</evidence>
<dbReference type="AlphaFoldDB" id="A0A7J6UP02"/>
<evidence type="ECO:0000313" key="4">
    <source>
        <dbReference type="Proteomes" id="UP000574390"/>
    </source>
</evidence>
<keyword evidence="3" id="KW-1185">Reference proteome</keyword>
<dbReference type="EMBL" id="JABANM010012888">
    <property type="protein sequence ID" value="KAF4735265.1"/>
    <property type="molecule type" value="Genomic_DNA"/>
</dbReference>
<reference evidence="3 4" key="1">
    <citation type="submission" date="2020-04" db="EMBL/GenBank/DDBJ databases">
        <title>Perkinsus olseni comparative genomics.</title>
        <authorList>
            <person name="Bogema D.R."/>
        </authorList>
    </citation>
    <scope>NUCLEOTIDE SEQUENCE [LARGE SCALE GENOMIC DNA]</scope>
    <source>
        <strain evidence="1">ATCC PRA-205</strain>
        <strain evidence="2 3">ATCC PRA-207</strain>
    </source>
</reference>